<dbReference type="Proteomes" id="UP000001822">
    <property type="component" value="Chromosome"/>
</dbReference>
<gene>
    <name evidence="2" type="ordered locus">CHU_0392</name>
</gene>
<proteinExistence type="predicted"/>
<keyword evidence="3" id="KW-1185">Reference proteome</keyword>
<dbReference type="KEGG" id="chu:CHU_0392"/>
<feature type="chain" id="PRO_5026901781" description="DUF4142 domain-containing protein" evidence="1">
    <location>
        <begin position="20"/>
        <end position="162"/>
    </location>
</feature>
<name>A0A6N4SN47_CYTH3</name>
<accession>A0A6N4SN47</accession>
<sequence>MGILSSVGALFFHFCISLACTNHTAIDKEKYYNVFASNDLNSINKELAHIQSQTFTEKPAFEGALLMKKAAVIGNPKDKLAVFKDGNQKLESSIKNTPNNVEFRFLRFMIQENAPGFLGYKSNMDADKSMLVTHFKTLSPEVQKAIRDYSKTSKSLSPALFQ</sequence>
<dbReference type="AlphaFoldDB" id="A0A6N4SN47"/>
<dbReference type="OrthoDB" id="663842at2"/>
<feature type="signal peptide" evidence="1">
    <location>
        <begin position="1"/>
        <end position="19"/>
    </location>
</feature>
<evidence type="ECO:0008006" key="4">
    <source>
        <dbReference type="Google" id="ProtNLM"/>
    </source>
</evidence>
<evidence type="ECO:0000313" key="3">
    <source>
        <dbReference type="Proteomes" id="UP000001822"/>
    </source>
</evidence>
<reference evidence="2 3" key="1">
    <citation type="journal article" date="2007" name="Appl. Environ. Microbiol.">
        <title>Genome sequence of the cellulolytic gliding bacterium Cytophaga hutchinsonii.</title>
        <authorList>
            <person name="Xie G."/>
            <person name="Bruce D.C."/>
            <person name="Challacombe J.F."/>
            <person name="Chertkov O."/>
            <person name="Detter J.C."/>
            <person name="Gilna P."/>
            <person name="Han C.S."/>
            <person name="Lucas S."/>
            <person name="Misra M."/>
            <person name="Myers G.L."/>
            <person name="Richardson P."/>
            <person name="Tapia R."/>
            <person name="Thayer N."/>
            <person name="Thompson L.S."/>
            <person name="Brettin T.S."/>
            <person name="Henrissat B."/>
            <person name="Wilson D.B."/>
            <person name="McBride M.J."/>
        </authorList>
    </citation>
    <scope>NUCLEOTIDE SEQUENCE [LARGE SCALE GENOMIC DNA]</scope>
    <source>
        <strain evidence="3">ATCC 33406 / DSM 1761 / CIP 103989 / NBRC 15051 / NCIMB 9469 / D465</strain>
    </source>
</reference>
<evidence type="ECO:0000313" key="2">
    <source>
        <dbReference type="EMBL" id="ABG57682.1"/>
    </source>
</evidence>
<evidence type="ECO:0000256" key="1">
    <source>
        <dbReference type="SAM" id="SignalP"/>
    </source>
</evidence>
<protein>
    <recommendedName>
        <fullName evidence="4">DUF4142 domain-containing protein</fullName>
    </recommendedName>
</protein>
<dbReference type="EMBL" id="CP000383">
    <property type="protein sequence ID" value="ABG57682.1"/>
    <property type="molecule type" value="Genomic_DNA"/>
</dbReference>
<dbReference type="RefSeq" id="WP_011583798.1">
    <property type="nucleotide sequence ID" value="NC_008255.1"/>
</dbReference>
<organism evidence="2 3">
    <name type="scientific">Cytophaga hutchinsonii (strain ATCC 33406 / DSM 1761 / CIP 103989 / NBRC 15051 / NCIMB 9469 / D465)</name>
    <dbReference type="NCBI Taxonomy" id="269798"/>
    <lineage>
        <taxon>Bacteria</taxon>
        <taxon>Pseudomonadati</taxon>
        <taxon>Bacteroidota</taxon>
        <taxon>Cytophagia</taxon>
        <taxon>Cytophagales</taxon>
        <taxon>Cytophagaceae</taxon>
        <taxon>Cytophaga</taxon>
    </lineage>
</organism>
<keyword evidence="1" id="KW-0732">Signal</keyword>